<protein>
    <submittedName>
        <fullName evidence="1">Uncharacterized protein</fullName>
    </submittedName>
</protein>
<organism evidence="1 2">
    <name type="scientific">Ancylostoma ceylanicum</name>
    <dbReference type="NCBI Taxonomy" id="53326"/>
    <lineage>
        <taxon>Eukaryota</taxon>
        <taxon>Metazoa</taxon>
        <taxon>Ecdysozoa</taxon>
        <taxon>Nematoda</taxon>
        <taxon>Chromadorea</taxon>
        <taxon>Rhabditida</taxon>
        <taxon>Rhabditina</taxon>
        <taxon>Rhabditomorpha</taxon>
        <taxon>Strongyloidea</taxon>
        <taxon>Ancylostomatidae</taxon>
        <taxon>Ancylostomatinae</taxon>
        <taxon>Ancylostoma</taxon>
    </lineage>
</organism>
<keyword evidence="2" id="KW-1185">Reference proteome</keyword>
<gene>
    <name evidence="1" type="primary">Acey_s0020.g141</name>
    <name evidence="1" type="ORF">Y032_0020g141</name>
</gene>
<proteinExistence type="predicted"/>
<dbReference type="EMBL" id="JARK01001356">
    <property type="protein sequence ID" value="EYC20938.1"/>
    <property type="molecule type" value="Genomic_DNA"/>
</dbReference>
<accession>A0A016V2I5</accession>
<dbReference type="AlphaFoldDB" id="A0A016V2I5"/>
<evidence type="ECO:0000313" key="1">
    <source>
        <dbReference type="EMBL" id="EYC20938.1"/>
    </source>
</evidence>
<name>A0A016V2I5_9BILA</name>
<sequence length="94" mass="10348">MAGNYDLRQRHEASAVSPYAWTRLSKICEDLSDITTILMQYLGFLENCGYSQAGSGGVKDFQGEGRDKQLKTLVLRRSKQVRDTGGGRSAADDS</sequence>
<reference evidence="2" key="1">
    <citation type="journal article" date="2015" name="Nat. Genet.">
        <title>The genome and transcriptome of the zoonotic hookworm Ancylostoma ceylanicum identify infection-specific gene families.</title>
        <authorList>
            <person name="Schwarz E.M."/>
            <person name="Hu Y."/>
            <person name="Antoshechkin I."/>
            <person name="Miller M.M."/>
            <person name="Sternberg P.W."/>
            <person name="Aroian R.V."/>
        </authorList>
    </citation>
    <scope>NUCLEOTIDE SEQUENCE</scope>
    <source>
        <strain evidence="2">HY135</strain>
    </source>
</reference>
<dbReference type="Proteomes" id="UP000024635">
    <property type="component" value="Unassembled WGS sequence"/>
</dbReference>
<comment type="caution">
    <text evidence="1">The sequence shown here is derived from an EMBL/GenBank/DDBJ whole genome shotgun (WGS) entry which is preliminary data.</text>
</comment>
<evidence type="ECO:0000313" key="2">
    <source>
        <dbReference type="Proteomes" id="UP000024635"/>
    </source>
</evidence>